<evidence type="ECO:0000313" key="2">
    <source>
        <dbReference type="EMBL" id="TGO47523.1"/>
    </source>
</evidence>
<sequence length="161" mass="18873">MPAKQNINIFPISKHRIESLWNGLQDRKFFKMFLQSGKSQLAKLPSRPLIFMPGALEEFTPFSQLSLELRLKIWRLAALSHARVFELVWCSSEDDLYQLFKVSKQTNCVPPIMEVNREAREEGMRIFEKRVFNNCNIDIGSPFKVEGEKRELLHVPRLTEH</sequence>
<reference evidence="2 3" key="1">
    <citation type="submission" date="2017-12" db="EMBL/GenBank/DDBJ databases">
        <title>Comparative genomics of Botrytis spp.</title>
        <authorList>
            <person name="Valero-Jimenez C.A."/>
            <person name="Tapia P."/>
            <person name="Veloso J."/>
            <person name="Silva-Moreno E."/>
            <person name="Staats M."/>
            <person name="Valdes J.H."/>
            <person name="Van Kan J.A.L."/>
        </authorList>
    </citation>
    <scope>NUCLEOTIDE SEQUENCE [LARGE SCALE GENOMIC DNA]</scope>
    <source>
        <strain evidence="2 3">MUCL11595</strain>
    </source>
</reference>
<proteinExistence type="predicted"/>
<dbReference type="AlphaFoldDB" id="A0A4Z1HRE3"/>
<accession>A0A4Z1HRE3</accession>
<evidence type="ECO:0000313" key="3">
    <source>
        <dbReference type="Proteomes" id="UP000297527"/>
    </source>
</evidence>
<protein>
    <recommendedName>
        <fullName evidence="1">2EXR domain-containing protein</fullName>
    </recommendedName>
</protein>
<feature type="domain" description="2EXR" evidence="1">
    <location>
        <begin position="59"/>
        <end position="133"/>
    </location>
</feature>
<gene>
    <name evidence="2" type="ORF">BCON_0274g00120</name>
</gene>
<dbReference type="InterPro" id="IPR045518">
    <property type="entry name" value="2EXR"/>
</dbReference>
<name>A0A4Z1HRE3_9HELO</name>
<dbReference type="EMBL" id="PQXN01000273">
    <property type="protein sequence ID" value="TGO47523.1"/>
    <property type="molecule type" value="Genomic_DNA"/>
</dbReference>
<dbReference type="Proteomes" id="UP000297527">
    <property type="component" value="Unassembled WGS sequence"/>
</dbReference>
<comment type="caution">
    <text evidence="2">The sequence shown here is derived from an EMBL/GenBank/DDBJ whole genome shotgun (WGS) entry which is preliminary data.</text>
</comment>
<dbReference type="OrthoDB" id="3565000at2759"/>
<evidence type="ECO:0000259" key="1">
    <source>
        <dbReference type="Pfam" id="PF20150"/>
    </source>
</evidence>
<dbReference type="PANTHER" id="PTHR35910">
    <property type="entry name" value="2EXR DOMAIN-CONTAINING PROTEIN"/>
    <property type="match status" value="1"/>
</dbReference>
<dbReference type="PANTHER" id="PTHR35910:SF1">
    <property type="entry name" value="2EXR DOMAIN-CONTAINING PROTEIN"/>
    <property type="match status" value="1"/>
</dbReference>
<organism evidence="2 3">
    <name type="scientific">Botryotinia convoluta</name>
    <dbReference type="NCBI Taxonomy" id="54673"/>
    <lineage>
        <taxon>Eukaryota</taxon>
        <taxon>Fungi</taxon>
        <taxon>Dikarya</taxon>
        <taxon>Ascomycota</taxon>
        <taxon>Pezizomycotina</taxon>
        <taxon>Leotiomycetes</taxon>
        <taxon>Helotiales</taxon>
        <taxon>Sclerotiniaceae</taxon>
        <taxon>Botryotinia</taxon>
    </lineage>
</organism>
<keyword evidence="3" id="KW-1185">Reference proteome</keyword>
<dbReference type="Pfam" id="PF20150">
    <property type="entry name" value="2EXR"/>
    <property type="match status" value="1"/>
</dbReference>